<dbReference type="AlphaFoldDB" id="A0AAN8RT55"/>
<feature type="compositionally biased region" description="Low complexity" evidence="1">
    <location>
        <begin position="1"/>
        <end position="11"/>
    </location>
</feature>
<evidence type="ECO:0000313" key="2">
    <source>
        <dbReference type="EMBL" id="KAK6497152.1"/>
    </source>
</evidence>
<comment type="caution">
    <text evidence="2">The sequence shown here is derived from an EMBL/GenBank/DDBJ whole genome shotgun (WGS) entry which is preliminary data.</text>
</comment>
<reference evidence="2 3" key="1">
    <citation type="submission" date="2019-10" db="EMBL/GenBank/DDBJ databases">
        <authorList>
            <person name="Palmer J.M."/>
        </authorList>
    </citation>
    <scope>NUCLEOTIDE SEQUENCE [LARGE SCALE GENOMIC DNA]</scope>
    <source>
        <strain evidence="2 3">TWF506</strain>
    </source>
</reference>
<protein>
    <submittedName>
        <fullName evidence="2">Uncharacterized protein</fullName>
    </submittedName>
</protein>
<organism evidence="2 3">
    <name type="scientific">Arthrobotrys conoides</name>
    <dbReference type="NCBI Taxonomy" id="74498"/>
    <lineage>
        <taxon>Eukaryota</taxon>
        <taxon>Fungi</taxon>
        <taxon>Dikarya</taxon>
        <taxon>Ascomycota</taxon>
        <taxon>Pezizomycotina</taxon>
        <taxon>Orbiliomycetes</taxon>
        <taxon>Orbiliales</taxon>
        <taxon>Orbiliaceae</taxon>
        <taxon>Arthrobotrys</taxon>
    </lineage>
</organism>
<dbReference type="EMBL" id="JAVHJM010000015">
    <property type="protein sequence ID" value="KAK6497152.1"/>
    <property type="molecule type" value="Genomic_DNA"/>
</dbReference>
<accession>A0AAN8RT55</accession>
<evidence type="ECO:0000256" key="1">
    <source>
        <dbReference type="SAM" id="MobiDB-lite"/>
    </source>
</evidence>
<proteinExistence type="predicted"/>
<evidence type="ECO:0000313" key="3">
    <source>
        <dbReference type="Proteomes" id="UP001307849"/>
    </source>
</evidence>
<dbReference type="Proteomes" id="UP001307849">
    <property type="component" value="Unassembled WGS sequence"/>
</dbReference>
<gene>
    <name evidence="2" type="ORF">TWF506_004627</name>
</gene>
<keyword evidence="3" id="KW-1185">Reference proteome</keyword>
<sequence>MSGSGSTSTSSDTFTVNLTPELPDRDMLPNMTYGNISANDPLSKITERFEAFEGVSAMLLPGEIWKYYHGSEDRELKTRYTFKRNGMLPNEESGQFVDVIARPGVPRGG</sequence>
<name>A0AAN8RT55_9PEZI</name>
<feature type="region of interest" description="Disordered" evidence="1">
    <location>
        <begin position="1"/>
        <end position="26"/>
    </location>
</feature>